<keyword evidence="2" id="KW-1185">Reference proteome</keyword>
<organism evidence="1 2">
    <name type="scientific">Pseudoclavibacter helvolus</name>
    <dbReference type="NCBI Taxonomy" id="255205"/>
    <lineage>
        <taxon>Bacteria</taxon>
        <taxon>Bacillati</taxon>
        <taxon>Actinomycetota</taxon>
        <taxon>Actinomycetes</taxon>
        <taxon>Micrococcales</taxon>
        <taxon>Microbacteriaceae</taxon>
        <taxon>Pseudoclavibacter</taxon>
    </lineage>
</organism>
<evidence type="ECO:0000313" key="1">
    <source>
        <dbReference type="EMBL" id="MBB2958866.1"/>
    </source>
</evidence>
<dbReference type="EMBL" id="JACHWJ010000004">
    <property type="protein sequence ID" value="MBB2958866.1"/>
    <property type="molecule type" value="Genomic_DNA"/>
</dbReference>
<sequence length="337" mass="34008">MPPQTLVGTPPAPSVTTRSVSEAFRCATAPPVSVPPPVGGIQRQYILSHLRTKVTSGVVGTLGTALQTTIPVNLPVSTQDIFDVLAGIPLLSTLVGLLGDAAALNVSATVDLAALTAAPIGGANSPLRLDLANCTVTVDLAPLLGTPDGKTFNNLPGNTRLFADLPLPTNSVVAALNTLVEDIITRLAGSINISVTASILFGATTVNIGGTLAQFLAGPGGGATAVIKVANVTLNLSPVLGTLLGGIAGVVAGTVRKILAPNGTLNAIFTPLNNLLSLLFNALSSVLVITINAQNDGSSKDPFSGIRVPLPVAGPSRRRRTSASSRPLPCRLGLLGS</sequence>
<proteinExistence type="predicted"/>
<evidence type="ECO:0000313" key="2">
    <source>
        <dbReference type="Proteomes" id="UP000545286"/>
    </source>
</evidence>
<accession>A0A7W4UQR2</accession>
<name>A0A7W4UQR2_9MICO</name>
<dbReference type="RefSeq" id="WP_183626003.1">
    <property type="nucleotide sequence ID" value="NZ_JACHWJ010000004.1"/>
</dbReference>
<dbReference type="Proteomes" id="UP000545286">
    <property type="component" value="Unassembled WGS sequence"/>
</dbReference>
<comment type="caution">
    <text evidence="1">The sequence shown here is derived from an EMBL/GenBank/DDBJ whole genome shotgun (WGS) entry which is preliminary data.</text>
</comment>
<gene>
    <name evidence="1" type="ORF">FHX72_003012</name>
</gene>
<protein>
    <submittedName>
        <fullName evidence="1">Uncharacterized protein</fullName>
    </submittedName>
</protein>
<reference evidence="1 2" key="1">
    <citation type="submission" date="2020-08" db="EMBL/GenBank/DDBJ databases">
        <title>Sequencing the genomes of 1000 actinobacteria strains.</title>
        <authorList>
            <person name="Klenk H.-P."/>
        </authorList>
    </citation>
    <scope>NUCLEOTIDE SEQUENCE [LARGE SCALE GENOMIC DNA]</scope>
    <source>
        <strain evidence="1 2">DSM 20419</strain>
    </source>
</reference>
<dbReference type="AlphaFoldDB" id="A0A7W4UQR2"/>